<dbReference type="EMBL" id="JACCFI010000001">
    <property type="protein sequence ID" value="NYG19989.1"/>
    <property type="molecule type" value="Genomic_DNA"/>
</dbReference>
<dbReference type="Pfam" id="PF21725">
    <property type="entry name" value="T7SS_signal"/>
    <property type="match status" value="1"/>
</dbReference>
<keyword evidence="3" id="KW-1185">Reference proteome</keyword>
<name>A0A852WPU2_9MICO</name>
<protein>
    <recommendedName>
        <fullName evidence="1">Putative T7SS secretion signal domain-containing protein</fullName>
    </recommendedName>
</protein>
<dbReference type="InterPro" id="IPR049082">
    <property type="entry name" value="T7SS_signal"/>
</dbReference>
<dbReference type="Proteomes" id="UP000549066">
    <property type="component" value="Unassembled WGS sequence"/>
</dbReference>
<evidence type="ECO:0000259" key="1">
    <source>
        <dbReference type="Pfam" id="PF21725"/>
    </source>
</evidence>
<proteinExistence type="predicted"/>
<reference evidence="2 3" key="1">
    <citation type="submission" date="2020-07" db="EMBL/GenBank/DDBJ databases">
        <title>Sequencing the genomes of 1000 actinobacteria strains.</title>
        <authorList>
            <person name="Klenk H.-P."/>
        </authorList>
    </citation>
    <scope>NUCLEOTIDE SEQUENCE [LARGE SCALE GENOMIC DNA]</scope>
    <source>
        <strain evidence="2 3">DSM 8598</strain>
    </source>
</reference>
<evidence type="ECO:0000313" key="2">
    <source>
        <dbReference type="EMBL" id="NYG19989.1"/>
    </source>
</evidence>
<evidence type="ECO:0000313" key="3">
    <source>
        <dbReference type="Proteomes" id="UP000549066"/>
    </source>
</evidence>
<sequence length="424" mass="45031">MIDAGPVTLDATLFLPGRPGDVRDAADSWRAQAIGLEAVAVEIRRVSLTDIWDGPAARTASRQIAEHADRWQTAADVYREGATALHTYAEDLEAAQRQAIRAADLFARADAETRRTASLYELVVDEARRTAAATGAPFVIPREPSDEHAEEMQRQAMRWLAEAREDLDTAAARCSAALADHSVTLEGLLRRLQGVALAALLVQEETLRRVVNDTASFGAALLQNPDLLLELLGGIGGMAGGGALVLGGLGWSVVPGGVIAGGGEAVVAGGVIATAGAGLTGTAMSGLDQQASGPSKVEIWEARGPDRGDGRFVDGTYSNGRDAYYDSKDAERRILDRVEAQLGVPVERRQVKAHVEGEEQDGRFYDGLVDNGDGTYTGLETKSGNAGYSGPQKRFDELVSPENPANAMLDGRSIKITRVIVEFE</sequence>
<feature type="domain" description="Putative T7SS secretion signal" evidence="1">
    <location>
        <begin position="10"/>
        <end position="179"/>
    </location>
</feature>
<comment type="caution">
    <text evidence="2">The sequence shown here is derived from an EMBL/GenBank/DDBJ whole genome shotgun (WGS) entry which is preliminary data.</text>
</comment>
<gene>
    <name evidence="2" type="ORF">BJY17_000736</name>
</gene>
<dbReference type="AlphaFoldDB" id="A0A852WPU2"/>
<accession>A0A852WPU2</accession>
<organism evidence="2 3">
    <name type="scientific">Agromyces hippuratus</name>
    <dbReference type="NCBI Taxonomy" id="286438"/>
    <lineage>
        <taxon>Bacteria</taxon>
        <taxon>Bacillati</taxon>
        <taxon>Actinomycetota</taxon>
        <taxon>Actinomycetes</taxon>
        <taxon>Micrococcales</taxon>
        <taxon>Microbacteriaceae</taxon>
        <taxon>Agromyces</taxon>
    </lineage>
</organism>